<proteinExistence type="predicted"/>
<evidence type="ECO:0000313" key="1">
    <source>
        <dbReference type="EMBL" id="MBZ0157574.1"/>
    </source>
</evidence>
<organism evidence="1 2">
    <name type="scientific">Candidatus Nitrobium versatile</name>
    <dbReference type="NCBI Taxonomy" id="2884831"/>
    <lineage>
        <taxon>Bacteria</taxon>
        <taxon>Pseudomonadati</taxon>
        <taxon>Nitrospirota</taxon>
        <taxon>Nitrospiria</taxon>
        <taxon>Nitrospirales</taxon>
        <taxon>Nitrospiraceae</taxon>
        <taxon>Candidatus Nitrobium</taxon>
    </lineage>
</organism>
<sequence>MRSCISNENDIDPKTRDFYRKAMALADSMHIPFLVGGAFAFNCYTGINRRTKDFDLFVHPRDVQRIMEAFSSVGYRTEITAPHWLGKAFDGEDFIDIIFGSGKGINDIDDEWFDFAVPEVILGMEVKLCPPEEIVWSKSYLMERERYDGADVAHLLLACGESLDWERLLRRFNDHWPVLYSHLVLFMFIYPSEKKRIPEWVMRELAGRLEKELALPPVEEKLCRGTLLSKTQYLYDVEQKGFRDARPVTYDIREESRRLSAKEEASPMPAQ</sequence>
<dbReference type="Proteomes" id="UP000705867">
    <property type="component" value="Unassembled WGS sequence"/>
</dbReference>
<dbReference type="InterPro" id="IPR043519">
    <property type="entry name" value="NT_sf"/>
</dbReference>
<evidence type="ECO:0000313" key="2">
    <source>
        <dbReference type="Proteomes" id="UP000705867"/>
    </source>
</evidence>
<dbReference type="SUPFAM" id="SSF81301">
    <property type="entry name" value="Nucleotidyltransferase"/>
    <property type="match status" value="1"/>
</dbReference>
<dbReference type="EMBL" id="JAIOIV010000120">
    <property type="protein sequence ID" value="MBZ0157574.1"/>
    <property type="molecule type" value="Genomic_DNA"/>
</dbReference>
<dbReference type="Gene3D" id="3.30.460.40">
    <property type="match status" value="1"/>
</dbReference>
<comment type="caution">
    <text evidence="1">The sequence shown here is derived from an EMBL/GenBank/DDBJ whole genome shotgun (WGS) entry which is preliminary data.</text>
</comment>
<reference evidence="1" key="1">
    <citation type="journal article" date="2021" name="bioRxiv">
        <title>Unraveling nitrogen, sulfur and carbon metabolic pathways and microbial community transcriptional responses to substrate deprivation and toxicity stresses in a bioreactor mimicking anoxic brackish coastal sediment conditions.</title>
        <authorList>
            <person name="Martins P.D."/>
            <person name="Echeveste M.J."/>
            <person name="Arshad A."/>
            <person name="Kurth J."/>
            <person name="Ouboter H."/>
            <person name="Jetten M.S.M."/>
            <person name="Welte C.U."/>
        </authorList>
    </citation>
    <scope>NUCLEOTIDE SEQUENCE</scope>
    <source>
        <strain evidence="1">MAG_39</strain>
    </source>
</reference>
<reference evidence="1" key="2">
    <citation type="submission" date="2021-08" db="EMBL/GenBank/DDBJ databases">
        <authorList>
            <person name="Dalcin Martins P."/>
        </authorList>
    </citation>
    <scope>NUCLEOTIDE SEQUENCE</scope>
    <source>
        <strain evidence="1">MAG_39</strain>
    </source>
</reference>
<protein>
    <submittedName>
        <fullName evidence="1">Nucleotidyltransferase family protein</fullName>
    </submittedName>
</protein>
<dbReference type="AlphaFoldDB" id="A0A953JDF4"/>
<name>A0A953JDF4_9BACT</name>
<gene>
    <name evidence="1" type="ORF">K8I29_15350</name>
</gene>
<accession>A0A953JDF4</accession>